<evidence type="ECO:0000256" key="1">
    <source>
        <dbReference type="ARBA" id="ARBA00005964"/>
    </source>
</evidence>
<feature type="signal peptide" evidence="3">
    <location>
        <begin position="1"/>
        <end position="24"/>
    </location>
</feature>
<feature type="chain" id="PRO_5043090218" description="Carboxylic ester hydrolase" evidence="3">
    <location>
        <begin position="25"/>
        <end position="559"/>
    </location>
</feature>
<dbReference type="GO" id="GO:0016787">
    <property type="term" value="F:hydrolase activity"/>
    <property type="evidence" value="ECO:0007669"/>
    <property type="project" value="UniProtKB-KW"/>
</dbReference>
<dbReference type="InterPro" id="IPR029058">
    <property type="entry name" value="AB_hydrolase_fold"/>
</dbReference>
<dbReference type="PROSITE" id="PS00941">
    <property type="entry name" value="CARBOXYLESTERASE_B_2"/>
    <property type="match status" value="1"/>
</dbReference>
<sequence>MLLPFPSSLFLAISLSAILVSSTASSTPPVINTSSGTYVGLHDLSNGTDVFKGIRYAAPPKRFTQATPILKAPKERLSALEFGSDCAQAPPLVVAGVPYGPPIQGRNSTEDCLFLNIWRPSQISNGTSTSSKYPILVYIHGGGLSTGAGSEWDGTSLVRRSVATKKPIIYISINYRLGFLGFIGGAQVPATSSNVGYHDQRAALRWIQDNAAAFGGDGSRVTISGESAGALSVHTHLFYPDSRRTFHGAIAASGGLLAGTTPDCTYNDRPGGAYDLLGNFTGCGTGKGSFECMQNMPFDEFWPLANKIYDVSNFHMWVPCKGGKGSLIDEFPINKFLRGDFLNVPVMTGTTRNEGNLLINTTFLELDPQPSAAVQDMYLSALVSGQATNFHNVSQKTIDRIVSLYADVPDKLSNSSLYNRAAQLVTDYAGLASQRLFLESALAAKDSKRNLWAYEFDQEPPNLPSFLGAFHSVDLYYLNMGFPPIKEDDQLLTTFQDYWISFVNGGDPGKSWPRYSADNKKVLRLAEGKIGVQADTRQREQTDYFNQVDVLREFGRFGN</sequence>
<dbReference type="InterPro" id="IPR019819">
    <property type="entry name" value="Carboxylesterase_B_CS"/>
</dbReference>
<dbReference type="Gene3D" id="3.40.50.1820">
    <property type="entry name" value="alpha/beta hydrolase"/>
    <property type="match status" value="1"/>
</dbReference>
<keyword evidence="2 3" id="KW-0378">Hydrolase</keyword>
<dbReference type="EMBL" id="JAWWNJ010000305">
    <property type="protein sequence ID" value="KAK6964746.1"/>
    <property type="molecule type" value="Genomic_DNA"/>
</dbReference>
<gene>
    <name evidence="5" type="ORF">R3P38DRAFT_3300139</name>
</gene>
<keyword evidence="6" id="KW-1185">Reference proteome</keyword>
<dbReference type="Proteomes" id="UP001362999">
    <property type="component" value="Unassembled WGS sequence"/>
</dbReference>
<evidence type="ECO:0000313" key="6">
    <source>
        <dbReference type="Proteomes" id="UP001362999"/>
    </source>
</evidence>
<dbReference type="InterPro" id="IPR050309">
    <property type="entry name" value="Type-B_Carboxylest/Lipase"/>
</dbReference>
<evidence type="ECO:0000256" key="2">
    <source>
        <dbReference type="ARBA" id="ARBA00022801"/>
    </source>
</evidence>
<comment type="similarity">
    <text evidence="1 3">Belongs to the type-B carboxylesterase/lipase family.</text>
</comment>
<dbReference type="PROSITE" id="PS00122">
    <property type="entry name" value="CARBOXYLESTERASE_B_1"/>
    <property type="match status" value="1"/>
</dbReference>
<evidence type="ECO:0000259" key="4">
    <source>
        <dbReference type="Pfam" id="PF00135"/>
    </source>
</evidence>
<dbReference type="PANTHER" id="PTHR11559">
    <property type="entry name" value="CARBOXYLESTERASE"/>
    <property type="match status" value="1"/>
</dbReference>
<dbReference type="SUPFAM" id="SSF53474">
    <property type="entry name" value="alpha/beta-Hydrolases"/>
    <property type="match status" value="1"/>
</dbReference>
<protein>
    <recommendedName>
        <fullName evidence="3">Carboxylic ester hydrolase</fullName>
        <ecNumber evidence="3">3.1.1.-</ecNumber>
    </recommendedName>
</protein>
<keyword evidence="3" id="KW-0732">Signal</keyword>
<evidence type="ECO:0000313" key="5">
    <source>
        <dbReference type="EMBL" id="KAK6964746.1"/>
    </source>
</evidence>
<dbReference type="InterPro" id="IPR019826">
    <property type="entry name" value="Carboxylesterase_B_AS"/>
</dbReference>
<comment type="caution">
    <text evidence="5">The sequence shown here is derived from an EMBL/GenBank/DDBJ whole genome shotgun (WGS) entry which is preliminary data.</text>
</comment>
<evidence type="ECO:0000256" key="3">
    <source>
        <dbReference type="RuleBase" id="RU361235"/>
    </source>
</evidence>
<dbReference type="AlphaFoldDB" id="A0AAV9YYA6"/>
<accession>A0AAV9YYA6</accession>
<reference evidence="5 6" key="1">
    <citation type="journal article" date="2024" name="J Genomics">
        <title>Draft genome sequencing and assembly of Favolaschia claudopus CIRM-BRFM 2984 isolated from oak limbs.</title>
        <authorList>
            <person name="Navarro D."/>
            <person name="Drula E."/>
            <person name="Chaduli D."/>
            <person name="Cazenave R."/>
            <person name="Ahrendt S."/>
            <person name="Wang J."/>
            <person name="Lipzen A."/>
            <person name="Daum C."/>
            <person name="Barry K."/>
            <person name="Grigoriev I.V."/>
            <person name="Favel A."/>
            <person name="Rosso M.N."/>
            <person name="Martin F."/>
        </authorList>
    </citation>
    <scope>NUCLEOTIDE SEQUENCE [LARGE SCALE GENOMIC DNA]</scope>
    <source>
        <strain evidence="5 6">CIRM-BRFM 2984</strain>
    </source>
</reference>
<dbReference type="Pfam" id="PF00135">
    <property type="entry name" value="COesterase"/>
    <property type="match status" value="1"/>
</dbReference>
<name>A0AAV9YYA6_9AGAR</name>
<dbReference type="InterPro" id="IPR002018">
    <property type="entry name" value="CarbesteraseB"/>
</dbReference>
<proteinExistence type="inferred from homology"/>
<dbReference type="EC" id="3.1.1.-" evidence="3"/>
<feature type="domain" description="Carboxylesterase type B" evidence="4">
    <location>
        <begin position="29"/>
        <end position="537"/>
    </location>
</feature>
<organism evidence="5 6">
    <name type="scientific">Favolaschia claudopus</name>
    <dbReference type="NCBI Taxonomy" id="2862362"/>
    <lineage>
        <taxon>Eukaryota</taxon>
        <taxon>Fungi</taxon>
        <taxon>Dikarya</taxon>
        <taxon>Basidiomycota</taxon>
        <taxon>Agaricomycotina</taxon>
        <taxon>Agaricomycetes</taxon>
        <taxon>Agaricomycetidae</taxon>
        <taxon>Agaricales</taxon>
        <taxon>Marasmiineae</taxon>
        <taxon>Mycenaceae</taxon>
        <taxon>Favolaschia</taxon>
    </lineage>
</organism>